<dbReference type="EMBL" id="LFYR01000158">
    <property type="protein sequence ID" value="KMZ75578.1"/>
    <property type="molecule type" value="Genomic_DNA"/>
</dbReference>
<dbReference type="InterPro" id="IPR055414">
    <property type="entry name" value="LRR_R13L4/SHOC2-like"/>
</dbReference>
<gene>
    <name evidence="6" type="ORF">ZOSMA_113G00680</name>
</gene>
<dbReference type="AlphaFoldDB" id="A0A0K9Q2S8"/>
<dbReference type="InterPro" id="IPR042197">
    <property type="entry name" value="Apaf_helical"/>
</dbReference>
<dbReference type="FunFam" id="1.10.10.10:FF:000322">
    <property type="entry name" value="Probable disease resistance protein At1g63360"/>
    <property type="match status" value="1"/>
</dbReference>
<dbReference type="SUPFAM" id="SSF52058">
    <property type="entry name" value="L domain-like"/>
    <property type="match status" value="1"/>
</dbReference>
<keyword evidence="7" id="KW-1185">Reference proteome</keyword>
<dbReference type="FunFam" id="3.40.50.300:FF:001091">
    <property type="entry name" value="Probable disease resistance protein At1g61300"/>
    <property type="match status" value="1"/>
</dbReference>
<dbReference type="Gene3D" id="1.10.8.430">
    <property type="entry name" value="Helical domain of apoptotic protease-activating factors"/>
    <property type="match status" value="1"/>
</dbReference>
<reference evidence="7" key="1">
    <citation type="journal article" date="2016" name="Nature">
        <title>The genome of the seagrass Zostera marina reveals angiosperm adaptation to the sea.</title>
        <authorList>
            <person name="Olsen J.L."/>
            <person name="Rouze P."/>
            <person name="Verhelst B."/>
            <person name="Lin Y.-C."/>
            <person name="Bayer T."/>
            <person name="Collen J."/>
            <person name="Dattolo E."/>
            <person name="De Paoli E."/>
            <person name="Dittami S."/>
            <person name="Maumus F."/>
            <person name="Michel G."/>
            <person name="Kersting A."/>
            <person name="Lauritano C."/>
            <person name="Lohaus R."/>
            <person name="Toepel M."/>
            <person name="Tonon T."/>
            <person name="Vanneste K."/>
            <person name="Amirebrahimi M."/>
            <person name="Brakel J."/>
            <person name="Bostroem C."/>
            <person name="Chovatia M."/>
            <person name="Grimwood J."/>
            <person name="Jenkins J.W."/>
            <person name="Jueterbock A."/>
            <person name="Mraz A."/>
            <person name="Stam W.T."/>
            <person name="Tice H."/>
            <person name="Bornberg-Bauer E."/>
            <person name="Green P.J."/>
            <person name="Pearson G.A."/>
            <person name="Procaccini G."/>
            <person name="Duarte C.M."/>
            <person name="Schmutz J."/>
            <person name="Reusch T.B.H."/>
            <person name="Van de Peer Y."/>
        </authorList>
    </citation>
    <scope>NUCLEOTIDE SEQUENCE [LARGE SCALE GENOMIC DNA]</scope>
    <source>
        <strain evidence="7">cv. Finnish</strain>
    </source>
</reference>
<organism evidence="6 7">
    <name type="scientific">Zostera marina</name>
    <name type="common">Eelgrass</name>
    <dbReference type="NCBI Taxonomy" id="29655"/>
    <lineage>
        <taxon>Eukaryota</taxon>
        <taxon>Viridiplantae</taxon>
        <taxon>Streptophyta</taxon>
        <taxon>Embryophyta</taxon>
        <taxon>Tracheophyta</taxon>
        <taxon>Spermatophyta</taxon>
        <taxon>Magnoliopsida</taxon>
        <taxon>Liliopsida</taxon>
        <taxon>Zosteraceae</taxon>
        <taxon>Zostera</taxon>
    </lineage>
</organism>
<dbReference type="SMR" id="A0A0K9Q2S8"/>
<dbReference type="PRINTS" id="PR00364">
    <property type="entry name" value="DISEASERSIST"/>
</dbReference>
<dbReference type="Pfam" id="PF23598">
    <property type="entry name" value="LRR_14"/>
    <property type="match status" value="1"/>
</dbReference>
<dbReference type="OrthoDB" id="646178at2759"/>
<dbReference type="InterPro" id="IPR032675">
    <property type="entry name" value="LRR_dom_sf"/>
</dbReference>
<evidence type="ECO:0000313" key="6">
    <source>
        <dbReference type="EMBL" id="KMZ75578.1"/>
    </source>
</evidence>
<evidence type="ECO:0000256" key="1">
    <source>
        <dbReference type="ARBA" id="ARBA00022737"/>
    </source>
</evidence>
<dbReference type="InterPro" id="IPR058922">
    <property type="entry name" value="WHD_DRP"/>
</dbReference>
<dbReference type="GO" id="GO:0043531">
    <property type="term" value="F:ADP binding"/>
    <property type="evidence" value="ECO:0007669"/>
    <property type="project" value="InterPro"/>
</dbReference>
<dbReference type="PANTHER" id="PTHR36766:SF64">
    <property type="entry name" value="OS12G0206100 PROTEIN"/>
    <property type="match status" value="1"/>
</dbReference>
<dbReference type="GO" id="GO:0002758">
    <property type="term" value="P:innate immune response-activating signaling pathway"/>
    <property type="evidence" value="ECO:0007669"/>
    <property type="project" value="UniProtKB-ARBA"/>
</dbReference>
<evidence type="ECO:0000259" key="3">
    <source>
        <dbReference type="Pfam" id="PF00931"/>
    </source>
</evidence>
<keyword evidence="2" id="KW-0611">Plant defense</keyword>
<name>A0A0K9Q2S8_ZOSMR</name>
<evidence type="ECO:0000313" key="7">
    <source>
        <dbReference type="Proteomes" id="UP000036987"/>
    </source>
</evidence>
<dbReference type="Gene3D" id="3.40.50.300">
    <property type="entry name" value="P-loop containing nucleotide triphosphate hydrolases"/>
    <property type="match status" value="1"/>
</dbReference>
<feature type="domain" description="NB-ARC" evidence="3">
    <location>
        <begin position="98"/>
        <end position="261"/>
    </location>
</feature>
<comment type="caution">
    <text evidence="6">The sequence shown here is derived from an EMBL/GenBank/DDBJ whole genome shotgun (WGS) entry which is preliminary data.</text>
</comment>
<keyword evidence="1" id="KW-0677">Repeat</keyword>
<dbReference type="GO" id="GO:0042742">
    <property type="term" value="P:defense response to bacterium"/>
    <property type="evidence" value="ECO:0007669"/>
    <property type="project" value="UniProtKB-ARBA"/>
</dbReference>
<dbReference type="GO" id="GO:0009626">
    <property type="term" value="P:plant-type hypersensitive response"/>
    <property type="evidence" value="ECO:0007669"/>
    <property type="project" value="UniProtKB-ARBA"/>
</dbReference>
<dbReference type="STRING" id="29655.A0A0K9Q2S8"/>
<feature type="domain" description="Disease resistance protein winged helix" evidence="4">
    <location>
        <begin position="346"/>
        <end position="415"/>
    </location>
</feature>
<dbReference type="SUPFAM" id="SSF52540">
    <property type="entry name" value="P-loop containing nucleoside triphosphate hydrolases"/>
    <property type="match status" value="1"/>
</dbReference>
<dbReference type="Pfam" id="PF00931">
    <property type="entry name" value="NB-ARC"/>
    <property type="match status" value="1"/>
</dbReference>
<dbReference type="Gene3D" id="3.80.10.10">
    <property type="entry name" value="Ribonuclease Inhibitor"/>
    <property type="match status" value="1"/>
</dbReference>
<dbReference type="InterPro" id="IPR002182">
    <property type="entry name" value="NB-ARC"/>
</dbReference>
<sequence length="625" mass="72200">MKMLLGEDGLASFSKSFIEYMLSRLEELELEFDDIKKIREEDLNNRARDGYICPKEEEENSLKIVNNDGNENEMTHLINGNVPFIDESNIYGRDGDEKNLVEELLKSEKQVIVLLGMGGLGKTTLAKKLCRNKDIECHFAMRIWVFVSNDFDIKRITKDALNSATQKNCSFNVFSVIQEELQKLLKGKRFFLVLDDVWIENQYEWECLGFLSNFGSEGSKILVTTRSRIVAKGIYPTMDYLIYELKKLDDNDSLKLFQSYAYYGLDYQKREELKNMSMEIVKMCYGLPLLINVIGKLLLNTNGEKEKWRIIIKNDAWKKGIILNTYKISYDNLSNHLKQCFVYCSVFPKRHKFGRSELAKLWIAQGLVEDGASKPIKEVETEYVDGLLHRSLLQKNKGHWCEDKYSMHDIMHYLAKRILLDEKSMGSKGVRKCIGSDSHQNNDDSFEVFNECVEPIVGRTHHSLYPKPKDVMSTSCDVNLKRMRVMICETSYFDTISNSIGGSKHLRYLNIMGEIPSFPKAICQLYNLQTIHLDLVLMYYQYFEFPKDIKNLKKLQHIYISPRMKLTSGIGELDHIQTLLPKIGVTKYDQSCTISELGNLSRLGGTLVIKGLEKLTTVNEQEVRN</sequence>
<dbReference type="InterPro" id="IPR027417">
    <property type="entry name" value="P-loop_NTPase"/>
</dbReference>
<protein>
    <submittedName>
        <fullName evidence="6">NB-ARC domain-containing disease resistance protein</fullName>
    </submittedName>
</protein>
<dbReference type="InterPro" id="IPR036388">
    <property type="entry name" value="WH-like_DNA-bd_sf"/>
</dbReference>
<dbReference type="Gene3D" id="1.10.10.10">
    <property type="entry name" value="Winged helix-like DNA-binding domain superfamily/Winged helix DNA-binding domain"/>
    <property type="match status" value="1"/>
</dbReference>
<feature type="domain" description="Disease resistance R13L4/SHOC-2-like LRR" evidence="5">
    <location>
        <begin position="492"/>
        <end position="603"/>
    </location>
</feature>
<evidence type="ECO:0000259" key="5">
    <source>
        <dbReference type="Pfam" id="PF23598"/>
    </source>
</evidence>
<accession>A0A0K9Q2S8</accession>
<proteinExistence type="predicted"/>
<dbReference type="Proteomes" id="UP000036987">
    <property type="component" value="Unassembled WGS sequence"/>
</dbReference>
<evidence type="ECO:0000256" key="2">
    <source>
        <dbReference type="ARBA" id="ARBA00022821"/>
    </source>
</evidence>
<dbReference type="Pfam" id="PF23559">
    <property type="entry name" value="WHD_DRP"/>
    <property type="match status" value="1"/>
</dbReference>
<dbReference type="PANTHER" id="PTHR36766">
    <property type="entry name" value="PLANT BROAD-SPECTRUM MILDEW RESISTANCE PROTEIN RPW8"/>
    <property type="match status" value="1"/>
</dbReference>
<dbReference type="OMA" id="AIGHENW"/>
<evidence type="ECO:0000259" key="4">
    <source>
        <dbReference type="Pfam" id="PF23559"/>
    </source>
</evidence>